<dbReference type="Proteomes" id="UP000692954">
    <property type="component" value="Unassembled WGS sequence"/>
</dbReference>
<keyword evidence="4" id="KW-0472">Membrane</keyword>
<dbReference type="PROSITE" id="PS50202">
    <property type="entry name" value="MSP"/>
    <property type="match status" value="1"/>
</dbReference>
<dbReference type="Pfam" id="PF00635">
    <property type="entry name" value="Motile_Sperm"/>
    <property type="match status" value="1"/>
</dbReference>
<dbReference type="PANTHER" id="PTHR10809:SF6">
    <property type="entry name" value="AT11025P-RELATED"/>
    <property type="match status" value="1"/>
</dbReference>
<feature type="coiled-coil region" evidence="5">
    <location>
        <begin position="163"/>
        <end position="197"/>
    </location>
</feature>
<accession>A0A8S1RE43</accession>
<evidence type="ECO:0000259" key="6">
    <source>
        <dbReference type="PROSITE" id="PS50202"/>
    </source>
</evidence>
<reference evidence="7" key="1">
    <citation type="submission" date="2021-01" db="EMBL/GenBank/DDBJ databases">
        <authorList>
            <consortium name="Genoscope - CEA"/>
            <person name="William W."/>
        </authorList>
    </citation>
    <scope>NUCLEOTIDE SEQUENCE</scope>
</reference>
<proteinExistence type="predicted"/>
<feature type="domain" description="MSP" evidence="6">
    <location>
        <begin position="4"/>
        <end position="120"/>
    </location>
</feature>
<keyword evidence="2" id="KW-0812">Transmembrane</keyword>
<sequence length="204" mass="23739">MQNIIEIDPQAILEFVAEENRLGHAQLTLKNLRQQQIAFKIKTTVPQLFQVKPSVGVIESDQSMIIEISTTQAIKQNQKFDAKFQINACVKNSNEQDLSTFWINRDQSTIQTLLLKSKLKYDNSPQDQQIQQQQQNSDSKILESSVFNSTHSDSKMFKSIKEESQQDEQLKQYKEQLDKLSQEYQFFKNKFEQNQLNSLQMTGI</sequence>
<dbReference type="GO" id="GO:0090158">
    <property type="term" value="P:endoplasmic reticulum membrane organization"/>
    <property type="evidence" value="ECO:0007669"/>
    <property type="project" value="TreeGrafter"/>
</dbReference>
<name>A0A8S1RE43_9CILI</name>
<evidence type="ECO:0000256" key="3">
    <source>
        <dbReference type="ARBA" id="ARBA00022989"/>
    </source>
</evidence>
<dbReference type="InterPro" id="IPR000535">
    <property type="entry name" value="MSP_dom"/>
</dbReference>
<keyword evidence="5" id="KW-0175">Coiled coil</keyword>
<keyword evidence="8" id="KW-1185">Reference proteome</keyword>
<evidence type="ECO:0000256" key="4">
    <source>
        <dbReference type="ARBA" id="ARBA00023136"/>
    </source>
</evidence>
<dbReference type="EMBL" id="CAJJDN010000166">
    <property type="protein sequence ID" value="CAD8126298.1"/>
    <property type="molecule type" value="Genomic_DNA"/>
</dbReference>
<organism evidence="7 8">
    <name type="scientific">Paramecium sonneborni</name>
    <dbReference type="NCBI Taxonomy" id="65129"/>
    <lineage>
        <taxon>Eukaryota</taxon>
        <taxon>Sar</taxon>
        <taxon>Alveolata</taxon>
        <taxon>Ciliophora</taxon>
        <taxon>Intramacronucleata</taxon>
        <taxon>Oligohymenophorea</taxon>
        <taxon>Peniculida</taxon>
        <taxon>Parameciidae</taxon>
        <taxon>Paramecium</taxon>
    </lineage>
</organism>
<dbReference type="OrthoDB" id="264603at2759"/>
<comment type="subcellular location">
    <subcellularLocation>
        <location evidence="1">Membrane</location>
        <topology evidence="1">Single-pass type IV membrane protein</topology>
    </subcellularLocation>
</comment>
<evidence type="ECO:0000313" key="7">
    <source>
        <dbReference type="EMBL" id="CAD8126298.1"/>
    </source>
</evidence>
<keyword evidence="3" id="KW-1133">Transmembrane helix</keyword>
<dbReference type="AlphaFoldDB" id="A0A8S1RE43"/>
<evidence type="ECO:0000256" key="2">
    <source>
        <dbReference type="ARBA" id="ARBA00022692"/>
    </source>
</evidence>
<dbReference type="GO" id="GO:0005886">
    <property type="term" value="C:plasma membrane"/>
    <property type="evidence" value="ECO:0007669"/>
    <property type="project" value="TreeGrafter"/>
</dbReference>
<dbReference type="InterPro" id="IPR016763">
    <property type="entry name" value="VAP"/>
</dbReference>
<dbReference type="PANTHER" id="PTHR10809">
    <property type="entry name" value="VESICLE-ASSOCIATED MEMBRANE PROTEIN-ASSOCIATED PROTEIN"/>
    <property type="match status" value="1"/>
</dbReference>
<gene>
    <name evidence="7" type="ORF">PSON_ATCC_30995.1.T1660076</name>
</gene>
<dbReference type="GO" id="GO:0005789">
    <property type="term" value="C:endoplasmic reticulum membrane"/>
    <property type="evidence" value="ECO:0007669"/>
    <property type="project" value="InterPro"/>
</dbReference>
<evidence type="ECO:0000256" key="5">
    <source>
        <dbReference type="SAM" id="Coils"/>
    </source>
</evidence>
<evidence type="ECO:0000256" key="1">
    <source>
        <dbReference type="ARBA" id="ARBA00004211"/>
    </source>
</evidence>
<evidence type="ECO:0000313" key="8">
    <source>
        <dbReference type="Proteomes" id="UP000692954"/>
    </source>
</evidence>
<dbReference type="GO" id="GO:0061817">
    <property type="term" value="P:endoplasmic reticulum-plasma membrane tethering"/>
    <property type="evidence" value="ECO:0007669"/>
    <property type="project" value="TreeGrafter"/>
</dbReference>
<comment type="caution">
    <text evidence="7">The sequence shown here is derived from an EMBL/GenBank/DDBJ whole genome shotgun (WGS) entry which is preliminary data.</text>
</comment>
<protein>
    <recommendedName>
        <fullName evidence="6">MSP domain-containing protein</fullName>
    </recommendedName>
</protein>